<dbReference type="OrthoDB" id="10006207at2759"/>
<dbReference type="RefSeq" id="XP_014027871.1">
    <property type="nucleotide sequence ID" value="XM_014172396.2"/>
</dbReference>
<keyword evidence="1" id="KW-1133">Transmembrane helix</keyword>
<dbReference type="GeneID" id="106585782"/>
<feature type="transmembrane region" description="Helical" evidence="1">
    <location>
        <begin position="252"/>
        <end position="271"/>
    </location>
</feature>
<evidence type="ECO:0000313" key="3">
    <source>
        <dbReference type="RefSeq" id="XP_014027871.1"/>
    </source>
</evidence>
<feature type="transmembrane region" description="Helical" evidence="1">
    <location>
        <begin position="191"/>
        <end position="210"/>
    </location>
</feature>
<dbReference type="Proteomes" id="UP001652741">
    <property type="component" value="Chromosome ssa24"/>
</dbReference>
<keyword evidence="1" id="KW-0472">Membrane</keyword>
<proteinExistence type="predicted"/>
<feature type="transmembrane region" description="Helical" evidence="1">
    <location>
        <begin position="112"/>
        <end position="131"/>
    </location>
</feature>
<keyword evidence="2" id="KW-1185">Reference proteome</keyword>
<feature type="transmembrane region" description="Helical" evidence="1">
    <location>
        <begin position="12"/>
        <end position="31"/>
    </location>
</feature>
<name>A0A1S3PJU6_SALSA</name>
<protein>
    <submittedName>
        <fullName evidence="3">Uncharacterized protein</fullName>
    </submittedName>
</protein>
<feature type="transmembrane region" description="Helical" evidence="1">
    <location>
        <begin position="222"/>
        <end position="240"/>
    </location>
</feature>
<reference evidence="3" key="1">
    <citation type="submission" date="2025-08" db="UniProtKB">
        <authorList>
            <consortium name="RefSeq"/>
        </authorList>
    </citation>
    <scope>IDENTIFICATION</scope>
</reference>
<evidence type="ECO:0000256" key="1">
    <source>
        <dbReference type="SAM" id="Phobius"/>
    </source>
</evidence>
<accession>A0A1S3PJU6</accession>
<dbReference type="KEGG" id="sasa:106585782"/>
<evidence type="ECO:0000313" key="2">
    <source>
        <dbReference type="Proteomes" id="UP001652741"/>
    </source>
</evidence>
<organism evidence="2 3">
    <name type="scientific">Salmo salar</name>
    <name type="common">Atlantic salmon</name>
    <dbReference type="NCBI Taxonomy" id="8030"/>
    <lineage>
        <taxon>Eukaryota</taxon>
        <taxon>Metazoa</taxon>
        <taxon>Chordata</taxon>
        <taxon>Craniata</taxon>
        <taxon>Vertebrata</taxon>
        <taxon>Euteleostomi</taxon>
        <taxon>Actinopterygii</taxon>
        <taxon>Neopterygii</taxon>
        <taxon>Teleostei</taxon>
        <taxon>Protacanthopterygii</taxon>
        <taxon>Salmoniformes</taxon>
        <taxon>Salmonidae</taxon>
        <taxon>Salmoninae</taxon>
        <taxon>Salmo</taxon>
    </lineage>
</organism>
<keyword evidence="1" id="KW-0812">Transmembrane</keyword>
<feature type="transmembrane region" description="Helical" evidence="1">
    <location>
        <begin position="152"/>
        <end position="171"/>
    </location>
</feature>
<dbReference type="AlphaFoldDB" id="A0A1S3PJU6"/>
<sequence length="278" mass="31304">MYPKTKSAMDSQIIAAEIALGLVLCAAYRIISKNIFSHQESQPVDSEQFELTRSLVCVWLASNIKFLLIKCNSNPLSLSAHSTSRLIAFLALLLNSYYGIHSQRVYTNERPTVDMAVCSFFIVSSLFLFFLDHSQLQSRVDLRMIFSDSQKFFLQMDFFATFVFGLLWLAFPDWLLGFQPITGSEDIFHLHLTRAFGAMMVGDSFVSFTTQNFQPNKEKPSVFISRAVGSLVLLVFLVHSQLTTSAWAPAQVWFGLVGASLWTGNSILGYLSSKQQNM</sequence>
<gene>
    <name evidence="3" type="primary">LOC106585782</name>
</gene>